<accession>A0A068V4Z5</accession>
<evidence type="ECO:0000313" key="1">
    <source>
        <dbReference type="EMBL" id="CDP15594.1"/>
    </source>
</evidence>
<evidence type="ECO:0000313" key="2">
    <source>
        <dbReference type="Proteomes" id="UP000295252"/>
    </source>
</evidence>
<proteinExistence type="predicted"/>
<protein>
    <submittedName>
        <fullName evidence="1">Uncharacterized protein</fullName>
    </submittedName>
</protein>
<reference evidence="2" key="1">
    <citation type="journal article" date="2014" name="Science">
        <title>The coffee genome provides insight into the convergent evolution of caffeine biosynthesis.</title>
        <authorList>
            <person name="Denoeud F."/>
            <person name="Carretero-Paulet L."/>
            <person name="Dereeper A."/>
            <person name="Droc G."/>
            <person name="Guyot R."/>
            <person name="Pietrella M."/>
            <person name="Zheng C."/>
            <person name="Alberti A."/>
            <person name="Anthony F."/>
            <person name="Aprea G."/>
            <person name="Aury J.M."/>
            <person name="Bento P."/>
            <person name="Bernard M."/>
            <person name="Bocs S."/>
            <person name="Campa C."/>
            <person name="Cenci A."/>
            <person name="Combes M.C."/>
            <person name="Crouzillat D."/>
            <person name="Da Silva C."/>
            <person name="Daddiego L."/>
            <person name="De Bellis F."/>
            <person name="Dussert S."/>
            <person name="Garsmeur O."/>
            <person name="Gayraud T."/>
            <person name="Guignon V."/>
            <person name="Jahn K."/>
            <person name="Jamilloux V."/>
            <person name="Joet T."/>
            <person name="Labadie K."/>
            <person name="Lan T."/>
            <person name="Leclercq J."/>
            <person name="Lepelley M."/>
            <person name="Leroy T."/>
            <person name="Li L.T."/>
            <person name="Librado P."/>
            <person name="Lopez L."/>
            <person name="Munoz A."/>
            <person name="Noel B."/>
            <person name="Pallavicini A."/>
            <person name="Perrotta G."/>
            <person name="Poncet V."/>
            <person name="Pot D."/>
            <person name="Priyono X."/>
            <person name="Rigoreau M."/>
            <person name="Rouard M."/>
            <person name="Rozas J."/>
            <person name="Tranchant-Dubreuil C."/>
            <person name="VanBuren R."/>
            <person name="Zhang Q."/>
            <person name="Andrade A.C."/>
            <person name="Argout X."/>
            <person name="Bertrand B."/>
            <person name="de Kochko A."/>
            <person name="Graziosi G."/>
            <person name="Henry R.J."/>
            <person name="Jayarama X."/>
            <person name="Ming R."/>
            <person name="Nagai C."/>
            <person name="Rounsley S."/>
            <person name="Sankoff D."/>
            <person name="Giuliano G."/>
            <person name="Albert V.A."/>
            <person name="Wincker P."/>
            <person name="Lashermes P."/>
        </authorList>
    </citation>
    <scope>NUCLEOTIDE SEQUENCE [LARGE SCALE GENOMIC DNA]</scope>
    <source>
        <strain evidence="2">cv. DH200-94</strain>
    </source>
</reference>
<gene>
    <name evidence="1" type="ORF">GSCOC_T00015497001</name>
</gene>
<dbReference type="Gramene" id="CDP15594">
    <property type="protein sequence ID" value="CDP15594"/>
    <property type="gene ID" value="GSCOC_T00015497001"/>
</dbReference>
<name>A0A068V4Z5_COFCA</name>
<dbReference type="Proteomes" id="UP000295252">
    <property type="component" value="Chromosome I"/>
</dbReference>
<dbReference type="InParanoid" id="A0A068V4Z5"/>
<sequence>MNVVASRDDIHAPTRQQQVASSLRPNFCQDLSDSVCFYQTFNSTTPSSLASYSMFTCPVFSLSSQLSFKQFPFVFAYLLICTAS</sequence>
<dbReference type="EMBL" id="HG739185">
    <property type="protein sequence ID" value="CDP15594.1"/>
    <property type="molecule type" value="Genomic_DNA"/>
</dbReference>
<keyword evidence="2" id="KW-1185">Reference proteome</keyword>
<organism evidence="1 2">
    <name type="scientific">Coffea canephora</name>
    <name type="common">Robusta coffee</name>
    <dbReference type="NCBI Taxonomy" id="49390"/>
    <lineage>
        <taxon>Eukaryota</taxon>
        <taxon>Viridiplantae</taxon>
        <taxon>Streptophyta</taxon>
        <taxon>Embryophyta</taxon>
        <taxon>Tracheophyta</taxon>
        <taxon>Spermatophyta</taxon>
        <taxon>Magnoliopsida</taxon>
        <taxon>eudicotyledons</taxon>
        <taxon>Gunneridae</taxon>
        <taxon>Pentapetalae</taxon>
        <taxon>asterids</taxon>
        <taxon>lamiids</taxon>
        <taxon>Gentianales</taxon>
        <taxon>Rubiaceae</taxon>
        <taxon>Ixoroideae</taxon>
        <taxon>Gardenieae complex</taxon>
        <taxon>Bertiereae - Coffeeae clade</taxon>
        <taxon>Coffeeae</taxon>
        <taxon>Coffea</taxon>
    </lineage>
</organism>
<dbReference type="AlphaFoldDB" id="A0A068V4Z5"/>
<dbReference type="PhylomeDB" id="A0A068V4Z5"/>